<sequence>MSEESADVALTITNSILIITCIVGNFFVCAVVMKNRQMRTPINYLLVNLAAADICYVTFITPSIILSHNVDHPKGIPGTVLCAVVTGGGLAFTGAEASIFTLLVVAFERYFAVVHPYGNRGKLTFRKVKVIIPGIWILAAINKIPGFMKRSRSAKENSSNYCISLLTEEGVKALFTVYTSIDSALLILLVLLYSKVVYTLWFKHSDNVLTHHQQGVLALRKRVTLMVVSISAILVISWGGRQNIAPDTRIC</sequence>
<keyword evidence="5" id="KW-0297">G-protein coupled receptor</keyword>
<feature type="transmembrane region" description="Helical" evidence="6">
    <location>
        <begin position="184"/>
        <end position="202"/>
    </location>
</feature>
<dbReference type="PRINTS" id="PR00237">
    <property type="entry name" value="GPCRRHODOPSN"/>
</dbReference>
<dbReference type="Proteomes" id="UP001159427">
    <property type="component" value="Unassembled WGS sequence"/>
</dbReference>
<comment type="caution">
    <text evidence="8">The sequence shown here is derived from an EMBL/GenBank/DDBJ whole genome shotgun (WGS) entry which is preliminary data.</text>
</comment>
<keyword evidence="9" id="KW-1185">Reference proteome</keyword>
<dbReference type="EMBL" id="CALNXI010001962">
    <property type="protein sequence ID" value="CAH3180460.1"/>
    <property type="molecule type" value="Genomic_DNA"/>
</dbReference>
<feature type="transmembrane region" description="Helical" evidence="6">
    <location>
        <begin position="12"/>
        <end position="33"/>
    </location>
</feature>
<feature type="transmembrane region" description="Helical" evidence="6">
    <location>
        <begin position="45"/>
        <end position="66"/>
    </location>
</feature>
<name>A0ABN8RQQ5_9CNID</name>
<comment type="similarity">
    <text evidence="5">Belongs to the G-protein coupled receptor 1 family.</text>
</comment>
<keyword evidence="2 5" id="KW-0812">Transmembrane</keyword>
<feature type="transmembrane region" description="Helical" evidence="6">
    <location>
        <begin position="128"/>
        <end position="148"/>
    </location>
</feature>
<feature type="transmembrane region" description="Helical" evidence="6">
    <location>
        <begin position="78"/>
        <end position="107"/>
    </location>
</feature>
<dbReference type="CDD" id="cd00637">
    <property type="entry name" value="7tm_classA_rhodopsin-like"/>
    <property type="match status" value="1"/>
</dbReference>
<evidence type="ECO:0000256" key="5">
    <source>
        <dbReference type="RuleBase" id="RU000688"/>
    </source>
</evidence>
<dbReference type="SUPFAM" id="SSF81321">
    <property type="entry name" value="Family A G protein-coupled receptor-like"/>
    <property type="match status" value="1"/>
</dbReference>
<keyword evidence="5" id="KW-0807">Transducer</keyword>
<evidence type="ECO:0000256" key="6">
    <source>
        <dbReference type="SAM" id="Phobius"/>
    </source>
</evidence>
<feature type="transmembrane region" description="Helical" evidence="6">
    <location>
        <begin position="223"/>
        <end position="240"/>
    </location>
</feature>
<evidence type="ECO:0000256" key="2">
    <source>
        <dbReference type="ARBA" id="ARBA00022692"/>
    </source>
</evidence>
<evidence type="ECO:0000256" key="1">
    <source>
        <dbReference type="ARBA" id="ARBA00004370"/>
    </source>
</evidence>
<dbReference type="PANTHER" id="PTHR45698">
    <property type="entry name" value="TRACE AMINE-ASSOCIATED RECEPTOR 19N-RELATED"/>
    <property type="match status" value="1"/>
</dbReference>
<feature type="domain" description="G-protein coupled receptors family 1 profile" evidence="7">
    <location>
        <begin position="24"/>
        <end position="238"/>
    </location>
</feature>
<dbReference type="PANTHER" id="PTHR45698:SF1">
    <property type="entry name" value="TRACE AMINE-ASSOCIATED RECEPTOR 13C-LIKE"/>
    <property type="match status" value="1"/>
</dbReference>
<dbReference type="Gene3D" id="1.20.1070.10">
    <property type="entry name" value="Rhodopsin 7-helix transmembrane proteins"/>
    <property type="match status" value="1"/>
</dbReference>
<dbReference type="InterPro" id="IPR017452">
    <property type="entry name" value="GPCR_Rhodpsn_7TM"/>
</dbReference>
<comment type="subcellular location">
    <subcellularLocation>
        <location evidence="1">Membrane</location>
    </subcellularLocation>
</comment>
<gene>
    <name evidence="8" type="ORF">PEVE_00012961</name>
</gene>
<keyword evidence="4 6" id="KW-0472">Membrane</keyword>
<keyword evidence="3 6" id="KW-1133">Transmembrane helix</keyword>
<proteinExistence type="inferred from homology"/>
<evidence type="ECO:0000313" key="9">
    <source>
        <dbReference type="Proteomes" id="UP001159427"/>
    </source>
</evidence>
<keyword evidence="5" id="KW-0675">Receptor</keyword>
<organism evidence="8 9">
    <name type="scientific">Porites evermanni</name>
    <dbReference type="NCBI Taxonomy" id="104178"/>
    <lineage>
        <taxon>Eukaryota</taxon>
        <taxon>Metazoa</taxon>
        <taxon>Cnidaria</taxon>
        <taxon>Anthozoa</taxon>
        <taxon>Hexacorallia</taxon>
        <taxon>Scleractinia</taxon>
        <taxon>Fungiina</taxon>
        <taxon>Poritidae</taxon>
        <taxon>Porites</taxon>
    </lineage>
</organism>
<reference evidence="8 9" key="1">
    <citation type="submission" date="2022-05" db="EMBL/GenBank/DDBJ databases">
        <authorList>
            <consortium name="Genoscope - CEA"/>
            <person name="William W."/>
        </authorList>
    </citation>
    <scope>NUCLEOTIDE SEQUENCE [LARGE SCALE GENOMIC DNA]</scope>
</reference>
<dbReference type="PROSITE" id="PS00237">
    <property type="entry name" value="G_PROTEIN_RECEP_F1_1"/>
    <property type="match status" value="1"/>
</dbReference>
<dbReference type="InterPro" id="IPR000276">
    <property type="entry name" value="GPCR_Rhodpsn"/>
</dbReference>
<protein>
    <recommendedName>
        <fullName evidence="7">G-protein coupled receptors family 1 profile domain-containing protein</fullName>
    </recommendedName>
</protein>
<dbReference type="Pfam" id="PF00001">
    <property type="entry name" value="7tm_1"/>
    <property type="match status" value="1"/>
</dbReference>
<evidence type="ECO:0000256" key="3">
    <source>
        <dbReference type="ARBA" id="ARBA00022989"/>
    </source>
</evidence>
<dbReference type="PROSITE" id="PS50262">
    <property type="entry name" value="G_PROTEIN_RECEP_F1_2"/>
    <property type="match status" value="1"/>
</dbReference>
<evidence type="ECO:0000313" key="8">
    <source>
        <dbReference type="EMBL" id="CAH3180460.1"/>
    </source>
</evidence>
<evidence type="ECO:0000256" key="4">
    <source>
        <dbReference type="ARBA" id="ARBA00023136"/>
    </source>
</evidence>
<accession>A0ABN8RQQ5</accession>
<evidence type="ECO:0000259" key="7">
    <source>
        <dbReference type="PROSITE" id="PS50262"/>
    </source>
</evidence>